<evidence type="ECO:0000256" key="2">
    <source>
        <dbReference type="ARBA" id="ARBA00023125"/>
    </source>
</evidence>
<organism evidence="5">
    <name type="scientific">Paenibacillus polymyxa</name>
    <name type="common">Bacillus polymyxa</name>
    <dbReference type="NCBI Taxonomy" id="1406"/>
    <lineage>
        <taxon>Bacteria</taxon>
        <taxon>Bacillati</taxon>
        <taxon>Bacillota</taxon>
        <taxon>Bacilli</taxon>
        <taxon>Bacillales</taxon>
        <taxon>Paenibacillaceae</taxon>
        <taxon>Paenibacillus</taxon>
    </lineage>
</organism>
<keyword evidence="1" id="KW-0805">Transcription regulation</keyword>
<dbReference type="PROSITE" id="PS01124">
    <property type="entry name" value="HTH_ARAC_FAMILY_2"/>
    <property type="match status" value="1"/>
</dbReference>
<dbReference type="PANTHER" id="PTHR43280:SF28">
    <property type="entry name" value="HTH-TYPE TRANSCRIPTIONAL ACTIVATOR RHAS"/>
    <property type="match status" value="1"/>
</dbReference>
<name>A0AAE9TIS7_PAEPO</name>
<dbReference type="PANTHER" id="PTHR43280">
    <property type="entry name" value="ARAC-FAMILY TRANSCRIPTIONAL REGULATOR"/>
    <property type="match status" value="1"/>
</dbReference>
<protein>
    <submittedName>
        <fullName evidence="5">Helix-turn-helix domain-containing protein</fullName>
    </submittedName>
</protein>
<dbReference type="InterPro" id="IPR020449">
    <property type="entry name" value="Tscrpt_reg_AraC-type_HTH"/>
</dbReference>
<accession>A0AAE9TIS7</accession>
<reference evidence="5" key="1">
    <citation type="submission" date="2022-11" db="EMBL/GenBank/DDBJ databases">
        <authorList>
            <person name="Vasilchenko N.G."/>
            <person name="Prazdnova E.V."/>
            <person name="Gorovtsov A.V."/>
            <person name="Chistyakov V.A."/>
            <person name="Pak M.L."/>
        </authorList>
    </citation>
    <scope>NUCLEOTIDE SEQUENCE</scope>
    <source>
        <strain evidence="5">R 4.5</strain>
    </source>
</reference>
<dbReference type="InterPro" id="IPR009057">
    <property type="entry name" value="Homeodomain-like_sf"/>
</dbReference>
<dbReference type="GO" id="GO:0003700">
    <property type="term" value="F:DNA-binding transcription factor activity"/>
    <property type="evidence" value="ECO:0007669"/>
    <property type="project" value="InterPro"/>
</dbReference>
<feature type="domain" description="HTH araC/xylS-type" evidence="4">
    <location>
        <begin position="1"/>
        <end position="47"/>
    </location>
</feature>
<dbReference type="Pfam" id="PF12833">
    <property type="entry name" value="HTH_18"/>
    <property type="match status" value="1"/>
</dbReference>
<evidence type="ECO:0000256" key="1">
    <source>
        <dbReference type="ARBA" id="ARBA00023015"/>
    </source>
</evidence>
<dbReference type="SUPFAM" id="SSF46689">
    <property type="entry name" value="Homeodomain-like"/>
    <property type="match status" value="1"/>
</dbReference>
<dbReference type="GO" id="GO:0043565">
    <property type="term" value="F:sequence-specific DNA binding"/>
    <property type="evidence" value="ECO:0007669"/>
    <property type="project" value="InterPro"/>
</dbReference>
<keyword evidence="2" id="KW-0238">DNA-binding</keyword>
<evidence type="ECO:0000313" key="5">
    <source>
        <dbReference type="EMBL" id="UZP76613.1"/>
    </source>
</evidence>
<dbReference type="PRINTS" id="PR00032">
    <property type="entry name" value="HTHARAC"/>
</dbReference>
<dbReference type="InterPro" id="IPR018060">
    <property type="entry name" value="HTH_AraC"/>
</dbReference>
<evidence type="ECO:0000259" key="4">
    <source>
        <dbReference type="PROSITE" id="PS01124"/>
    </source>
</evidence>
<keyword evidence="3" id="KW-0804">Transcription</keyword>
<dbReference type="AlphaFoldDB" id="A0AAE9TIS7"/>
<gene>
    <name evidence="5" type="ORF">MF626_05375</name>
</gene>
<dbReference type="EMBL" id="CP097770">
    <property type="protein sequence ID" value="UZP76613.1"/>
    <property type="molecule type" value="Genomic_DNA"/>
</dbReference>
<evidence type="ECO:0000256" key="3">
    <source>
        <dbReference type="ARBA" id="ARBA00023163"/>
    </source>
</evidence>
<dbReference type="Gene3D" id="1.10.10.60">
    <property type="entry name" value="Homeodomain-like"/>
    <property type="match status" value="1"/>
</dbReference>
<proteinExistence type="predicted"/>
<sequence>MQKAKELLDQGLKVYEVAERVGYTSVNYFYSKFKRYEGRSPSEYKNP</sequence>